<proteinExistence type="predicted"/>
<keyword evidence="1" id="KW-0732">Signal</keyword>
<organism evidence="2">
    <name type="scientific">Lepeophtheirus salmonis</name>
    <name type="common">Salmon louse</name>
    <name type="synonym">Caligus salmonis</name>
    <dbReference type="NCBI Taxonomy" id="72036"/>
    <lineage>
        <taxon>Eukaryota</taxon>
        <taxon>Metazoa</taxon>
        <taxon>Ecdysozoa</taxon>
        <taxon>Arthropoda</taxon>
        <taxon>Crustacea</taxon>
        <taxon>Multicrustacea</taxon>
        <taxon>Hexanauplia</taxon>
        <taxon>Copepoda</taxon>
        <taxon>Siphonostomatoida</taxon>
        <taxon>Caligidae</taxon>
        <taxon>Lepeophtheirus</taxon>
    </lineage>
</organism>
<protein>
    <submittedName>
        <fullName evidence="2">Uncharacterized protein</fullName>
    </submittedName>
</protein>
<dbReference type="AlphaFoldDB" id="A0A0K2UGM2"/>
<reference evidence="2" key="1">
    <citation type="submission" date="2014-05" db="EMBL/GenBank/DDBJ databases">
        <authorList>
            <person name="Chronopoulou M."/>
        </authorList>
    </citation>
    <scope>NUCLEOTIDE SEQUENCE</scope>
    <source>
        <tissue evidence="2">Whole organism</tissue>
    </source>
</reference>
<feature type="chain" id="PRO_5005488681" evidence="1">
    <location>
        <begin position="17"/>
        <end position="63"/>
    </location>
</feature>
<sequence length="63" mass="7858">MSLLIVFLYMMCSTKCFNNKKYRWIYFYLCRLYSLMKLNFVRLCSLDKFSSNHHPRRYKKLSI</sequence>
<accession>A0A0K2UGM2</accession>
<feature type="signal peptide" evidence="1">
    <location>
        <begin position="1"/>
        <end position="16"/>
    </location>
</feature>
<evidence type="ECO:0000256" key="1">
    <source>
        <dbReference type="SAM" id="SignalP"/>
    </source>
</evidence>
<dbReference type="EMBL" id="HACA01019997">
    <property type="protein sequence ID" value="CDW37358.1"/>
    <property type="molecule type" value="Transcribed_RNA"/>
</dbReference>
<evidence type="ECO:0000313" key="2">
    <source>
        <dbReference type="EMBL" id="CDW37358.1"/>
    </source>
</evidence>
<name>A0A0K2UGM2_LEPSM</name>